<feature type="transmembrane region" description="Helical" evidence="1">
    <location>
        <begin position="18"/>
        <end position="38"/>
    </location>
</feature>
<feature type="transmembrane region" description="Helical" evidence="1">
    <location>
        <begin position="69"/>
        <end position="88"/>
    </location>
</feature>
<accession>A0A4D8PTM2</accession>
<evidence type="ECO:0000313" key="3">
    <source>
        <dbReference type="Proteomes" id="UP000298596"/>
    </source>
</evidence>
<feature type="transmembrane region" description="Helical" evidence="1">
    <location>
        <begin position="269"/>
        <end position="287"/>
    </location>
</feature>
<feature type="transmembrane region" description="Helical" evidence="1">
    <location>
        <begin position="100"/>
        <end position="121"/>
    </location>
</feature>
<reference evidence="2 3" key="1">
    <citation type="submission" date="2018-09" db="EMBL/GenBank/DDBJ databases">
        <title>Whole genome based analysis of evolution and adaptive divergence in Indian and Brazilian strains of Azospirillum brasilense.</title>
        <authorList>
            <person name="Singh C."/>
            <person name="Tripathi A.K."/>
        </authorList>
    </citation>
    <scope>NUCLEOTIDE SEQUENCE [LARGE SCALE GENOMIC DNA]</scope>
    <source>
        <strain evidence="2 3">MTCC4036</strain>
    </source>
</reference>
<dbReference type="Proteomes" id="UP000298596">
    <property type="component" value="Chromosome"/>
</dbReference>
<dbReference type="EMBL" id="CP032330">
    <property type="protein sequence ID" value="QCO01714.1"/>
    <property type="molecule type" value="Genomic_DNA"/>
</dbReference>
<feature type="transmembrane region" description="Helical" evidence="1">
    <location>
        <begin position="174"/>
        <end position="199"/>
    </location>
</feature>
<feature type="transmembrane region" description="Helical" evidence="1">
    <location>
        <begin position="141"/>
        <end position="162"/>
    </location>
</feature>
<proteinExistence type="predicted"/>
<organism evidence="2 3">
    <name type="scientific">Azospirillum brasilense</name>
    <dbReference type="NCBI Taxonomy" id="192"/>
    <lineage>
        <taxon>Bacteria</taxon>
        <taxon>Pseudomonadati</taxon>
        <taxon>Pseudomonadota</taxon>
        <taxon>Alphaproteobacteria</taxon>
        <taxon>Rhodospirillales</taxon>
        <taxon>Azospirillaceae</taxon>
        <taxon>Azospirillum</taxon>
    </lineage>
</organism>
<feature type="transmembrane region" description="Helical" evidence="1">
    <location>
        <begin position="299"/>
        <end position="321"/>
    </location>
</feature>
<keyword evidence="1" id="KW-0472">Membrane</keyword>
<gene>
    <name evidence="2" type="ORF">D3867_06480</name>
</gene>
<protein>
    <recommendedName>
        <fullName evidence="4">Glycosyltransferase RgtA/B/C/D-like domain-containing protein</fullName>
    </recommendedName>
</protein>
<keyword evidence="1" id="KW-1133">Transmembrane helix</keyword>
<evidence type="ECO:0008006" key="4">
    <source>
        <dbReference type="Google" id="ProtNLM"/>
    </source>
</evidence>
<keyword evidence="1" id="KW-0812">Transmembrane</keyword>
<name>A0A4D8PTM2_AZOBR</name>
<dbReference type="AlphaFoldDB" id="A0A4D8PTM2"/>
<evidence type="ECO:0000256" key="1">
    <source>
        <dbReference type="SAM" id="Phobius"/>
    </source>
</evidence>
<evidence type="ECO:0000313" key="2">
    <source>
        <dbReference type="EMBL" id="QCO01714.1"/>
    </source>
</evidence>
<sequence>MFRDFTLDGRAASRTESVYVWPAALLILVAASVPVWMFEIPALGDYVNHVTRMYALAHLDQDPALAQFYMVRWAIIPNLVMDIVVPPLAKLIGVHTASRLFVTASYLVLVTGSIALYRAVWGRVELGPLAAGLFLYTLSTYMGLFNYLFGLGLALWGIAGWIVMRERAPWQRGLASLGIVLLLFISHLFALGLYGLTLLSFEGWRLWRSGGWREPRRSLPDALAFGLPFLIVPPLLLMSPSSGFADAVLWVGTAKLMGFDFLFGGYADTVGYVTGIAVGLGIAWGLWSGALRVHPVGAITIGLGLVVYAAMPLVLFGSWFADSRLPIGIAFVALGFVRWELATSAMRAAFLSVVVALSLLRSADAGVGLAKVDPLLEEVRQSLHRIEPGSTVLATYADETLHKSIFRATQFTDDRALSFGLHHAPVLALMERSSLVPIAFTHPGKQVLLLKPDYADLDGDFTYMPRIGYVADAVRQPGLRDNHYWADWPRRFGYVYVLFSEPGRANPVPEHLTLVQEGRYFQLYKVRYFQLYKVK</sequence>